<dbReference type="GO" id="GO:0008413">
    <property type="term" value="F:8-oxo-7,8-dihydroguanosine triphosphate pyrophosphatase activity"/>
    <property type="evidence" value="ECO:0007669"/>
    <property type="project" value="InterPro"/>
</dbReference>
<dbReference type="Gene3D" id="3.90.79.10">
    <property type="entry name" value="Nucleoside Triphosphate Pyrophosphohydrolase"/>
    <property type="match status" value="1"/>
</dbReference>
<dbReference type="InterPro" id="IPR003563">
    <property type="entry name" value="8ODP"/>
</dbReference>
<comment type="catalytic activity">
    <reaction evidence="10">
        <text>2-oxo-ATP + H2O = 2-oxo-AMP + diphosphate + H(+)</text>
        <dbReference type="Rhea" id="RHEA:67392"/>
        <dbReference type="ChEBI" id="CHEBI:15377"/>
        <dbReference type="ChEBI" id="CHEBI:15378"/>
        <dbReference type="ChEBI" id="CHEBI:33019"/>
        <dbReference type="ChEBI" id="CHEBI:71395"/>
        <dbReference type="ChEBI" id="CHEBI:172878"/>
    </reaction>
    <physiologicalReaction direction="left-to-right" evidence="10">
        <dbReference type="Rhea" id="RHEA:67393"/>
    </physiologicalReaction>
</comment>
<comment type="caution">
    <text evidence="23">The sequence shown here is derived from an EMBL/GenBank/DDBJ whole genome shotgun (WGS) entry which is preliminary data.</text>
</comment>
<evidence type="ECO:0000256" key="4">
    <source>
        <dbReference type="ARBA" id="ARBA00022723"/>
    </source>
</evidence>
<feature type="domain" description="Nudix hydrolase" evidence="22">
    <location>
        <begin position="11"/>
        <end position="107"/>
    </location>
</feature>
<name>A0A1F5EL85_9BACT</name>
<dbReference type="CDD" id="cd03427">
    <property type="entry name" value="NUDIX_MTH1_Nudt1"/>
    <property type="match status" value="1"/>
</dbReference>
<evidence type="ECO:0000313" key="23">
    <source>
        <dbReference type="EMBL" id="OGD68141.1"/>
    </source>
</evidence>
<reference evidence="23 24" key="1">
    <citation type="journal article" date="2016" name="Nat. Commun.">
        <title>Thousands of microbial genomes shed light on interconnected biogeochemical processes in an aquifer system.</title>
        <authorList>
            <person name="Anantharaman K."/>
            <person name="Brown C.T."/>
            <person name="Hug L.A."/>
            <person name="Sharon I."/>
            <person name="Castelle C.J."/>
            <person name="Probst A.J."/>
            <person name="Thomas B.C."/>
            <person name="Singh A."/>
            <person name="Wilkins M.J."/>
            <person name="Karaoz U."/>
            <person name="Brodie E.L."/>
            <person name="Williams K.H."/>
            <person name="Hubbard S.S."/>
            <person name="Banfield J.F."/>
        </authorList>
    </citation>
    <scope>NUCLEOTIDE SEQUENCE [LARGE SCALE GENOMIC DNA]</scope>
</reference>
<evidence type="ECO:0000256" key="5">
    <source>
        <dbReference type="ARBA" id="ARBA00022801"/>
    </source>
</evidence>
<comment type="catalytic activity">
    <reaction evidence="9">
        <text>8-oxo-dGTP + H2O = 8-oxo-dGMP + diphosphate + H(+)</text>
        <dbReference type="Rhea" id="RHEA:31575"/>
        <dbReference type="ChEBI" id="CHEBI:15377"/>
        <dbReference type="ChEBI" id="CHEBI:15378"/>
        <dbReference type="ChEBI" id="CHEBI:33019"/>
        <dbReference type="ChEBI" id="CHEBI:63224"/>
        <dbReference type="ChEBI" id="CHEBI:77896"/>
    </reaction>
    <physiologicalReaction direction="left-to-right" evidence="9">
        <dbReference type="Rhea" id="RHEA:31576"/>
    </physiologicalReaction>
</comment>
<comment type="catalytic activity">
    <reaction evidence="19">
        <text>O(6)-methyl-dGTP + H2O = O(6)-methyl-dGMP + diphosphate + H(+)</text>
        <dbReference type="Rhea" id="RHEA:67600"/>
        <dbReference type="ChEBI" id="CHEBI:15377"/>
        <dbReference type="ChEBI" id="CHEBI:15378"/>
        <dbReference type="ChEBI" id="CHEBI:33019"/>
        <dbReference type="ChEBI" id="CHEBI:169974"/>
        <dbReference type="ChEBI" id="CHEBI:169975"/>
    </reaction>
    <physiologicalReaction direction="left-to-right" evidence="19">
        <dbReference type="Rhea" id="RHEA:67601"/>
    </physiologicalReaction>
</comment>
<evidence type="ECO:0000256" key="21">
    <source>
        <dbReference type="ARBA" id="ARBA00053094"/>
    </source>
</evidence>
<evidence type="ECO:0000256" key="6">
    <source>
        <dbReference type="ARBA" id="ARBA00022842"/>
    </source>
</evidence>
<dbReference type="Proteomes" id="UP000176865">
    <property type="component" value="Unassembled WGS sequence"/>
</dbReference>
<comment type="subunit">
    <text evidence="3">Monomer.</text>
</comment>
<sequence>MDENETFVEGVCCFFNCGFKTILAKKTRKIGAGLWNGYGGKKEGDETPEETCIRELYTEAGVWIIPKHLKKVGEIYFHNMKNGRTVFTFKVHIFFVIQWGGEVTESEEMATPTEFLKDNLPYDEMMPADAEWLPFIMRGEKIVAHVFQDIENNIKTGATIVETVESFEKAC</sequence>
<dbReference type="EMBL" id="MFAB01000033">
    <property type="protein sequence ID" value="OGD68141.1"/>
    <property type="molecule type" value="Genomic_DNA"/>
</dbReference>
<evidence type="ECO:0000256" key="14">
    <source>
        <dbReference type="ARBA" id="ARBA00030634"/>
    </source>
</evidence>
<evidence type="ECO:0000256" key="3">
    <source>
        <dbReference type="ARBA" id="ARBA00011245"/>
    </source>
</evidence>
<evidence type="ECO:0000256" key="1">
    <source>
        <dbReference type="ARBA" id="ARBA00001946"/>
    </source>
</evidence>
<evidence type="ECO:0000256" key="9">
    <source>
        <dbReference type="ARBA" id="ARBA00024486"/>
    </source>
</evidence>
<evidence type="ECO:0000256" key="12">
    <source>
        <dbReference type="ARBA" id="ARBA00026218"/>
    </source>
</evidence>
<evidence type="ECO:0000256" key="8">
    <source>
        <dbReference type="ARBA" id="ARBA00024459"/>
    </source>
</evidence>
<comment type="function">
    <text evidence="21">Oxidized purine nucleoside triphosphate hydrolase which is a prominent sanitizer of the oxidized nucleotide pool. Catalyzes the hydrolysis of 2-oxo-dATP (2-hydroxy-dATP) into 2-oxo-dAMP. Also has a significant hydrolase activity toward 2-oxo-ATP, 8-oxo-dGTP and 8-oxo-dATP. Through the hydrolysis of oxidized purine nucleoside triphosphates, prevents their incorporation into DNA and the subsequent transversions A:T to C:G and G:C to T:A. Also catalyzes the hydrolysis of methylated purine nucleoside triphosphate preventing their integration into DNA. Through this antimutagenic activity protects cells from oxidative stress.</text>
</comment>
<protein>
    <recommendedName>
        <fullName evidence="12">Oxidized purine nucleoside triphosphate hydrolase</fullName>
        <ecNumber evidence="11">3.6.1.56</ecNumber>
    </recommendedName>
    <alternativeName>
        <fullName evidence="16">2-hydroxy-dATP diphosphatase</fullName>
    </alternativeName>
    <alternativeName>
        <fullName evidence="15">7,8-dihydro-8-oxoguanine triphosphatase</fullName>
    </alternativeName>
    <alternativeName>
        <fullName evidence="14">8-oxo-dGTPase</fullName>
    </alternativeName>
    <alternativeName>
        <fullName evidence="17">Methylated purine nucleoside triphosphate hydrolase</fullName>
    </alternativeName>
    <alternativeName>
        <fullName evidence="13">Nucleoside diphosphate-linked moiety X motif 1</fullName>
    </alternativeName>
</protein>
<dbReference type="SUPFAM" id="SSF55811">
    <property type="entry name" value="Nudix"/>
    <property type="match status" value="1"/>
</dbReference>
<dbReference type="PRINTS" id="PR01403">
    <property type="entry name" value="8OXTPHPHTASE"/>
</dbReference>
<dbReference type="GO" id="GO:0005737">
    <property type="term" value="C:cytoplasm"/>
    <property type="evidence" value="ECO:0007669"/>
    <property type="project" value="TreeGrafter"/>
</dbReference>
<accession>A0A1F5EL85</accession>
<evidence type="ECO:0000259" key="22">
    <source>
        <dbReference type="Pfam" id="PF00293"/>
    </source>
</evidence>
<keyword evidence="6" id="KW-0460">Magnesium</keyword>
<keyword evidence="5" id="KW-0378">Hydrolase</keyword>
<evidence type="ECO:0000256" key="16">
    <source>
        <dbReference type="ARBA" id="ARBA00031927"/>
    </source>
</evidence>
<keyword evidence="4" id="KW-0479">Metal-binding</keyword>
<dbReference type="InterPro" id="IPR000086">
    <property type="entry name" value="NUDIX_hydrolase_dom"/>
</dbReference>
<evidence type="ECO:0000256" key="18">
    <source>
        <dbReference type="ARBA" id="ARBA00048002"/>
    </source>
</evidence>
<dbReference type="STRING" id="1797579.A2996_00560"/>
<dbReference type="PANTHER" id="PTHR43758:SF2">
    <property type="entry name" value="OXIDIZED PURINE NUCLEOSIDE TRIPHOSPHATE HYDROLASE"/>
    <property type="match status" value="1"/>
</dbReference>
<dbReference type="EC" id="3.6.1.56" evidence="11"/>
<dbReference type="AlphaFoldDB" id="A0A1F5EL85"/>
<comment type="catalytic activity">
    <reaction evidence="8">
        <text>2-oxo-dATP + H2O = 2-oxo-dAMP + diphosphate + H(+)</text>
        <dbReference type="Rhea" id="RHEA:31583"/>
        <dbReference type="ChEBI" id="CHEBI:15377"/>
        <dbReference type="ChEBI" id="CHEBI:15378"/>
        <dbReference type="ChEBI" id="CHEBI:33019"/>
        <dbReference type="ChEBI" id="CHEBI:63212"/>
        <dbReference type="ChEBI" id="CHEBI:77897"/>
        <dbReference type="EC" id="3.6.1.56"/>
    </reaction>
    <physiologicalReaction direction="left-to-right" evidence="8">
        <dbReference type="Rhea" id="RHEA:31584"/>
    </physiologicalReaction>
</comment>
<evidence type="ECO:0000256" key="11">
    <source>
        <dbReference type="ARBA" id="ARBA00026103"/>
    </source>
</evidence>
<evidence type="ECO:0000256" key="20">
    <source>
        <dbReference type="ARBA" id="ARBA00049032"/>
    </source>
</evidence>
<evidence type="ECO:0000256" key="10">
    <source>
        <dbReference type="ARBA" id="ARBA00024596"/>
    </source>
</evidence>
<evidence type="ECO:0000256" key="2">
    <source>
        <dbReference type="ARBA" id="ARBA00005582"/>
    </source>
</evidence>
<comment type="catalytic activity">
    <reaction evidence="7">
        <text>8-oxo-dATP + H2O = 8-oxo-dAMP + diphosphate + H(+)</text>
        <dbReference type="Rhea" id="RHEA:65396"/>
        <dbReference type="ChEBI" id="CHEBI:15377"/>
        <dbReference type="ChEBI" id="CHEBI:15378"/>
        <dbReference type="ChEBI" id="CHEBI:33019"/>
        <dbReference type="ChEBI" id="CHEBI:71361"/>
        <dbReference type="ChEBI" id="CHEBI:172871"/>
    </reaction>
    <physiologicalReaction direction="left-to-right" evidence="7">
        <dbReference type="Rhea" id="RHEA:65397"/>
    </physiologicalReaction>
</comment>
<comment type="cofactor">
    <cofactor evidence="1">
        <name>Mg(2+)</name>
        <dbReference type="ChEBI" id="CHEBI:18420"/>
    </cofactor>
</comment>
<dbReference type="GO" id="GO:0046872">
    <property type="term" value="F:metal ion binding"/>
    <property type="evidence" value="ECO:0007669"/>
    <property type="project" value="UniProtKB-KW"/>
</dbReference>
<gene>
    <name evidence="23" type="ORF">A2996_00560</name>
</gene>
<comment type="similarity">
    <text evidence="2">Belongs to the Nudix hydrolase family.</text>
</comment>
<evidence type="ECO:0000256" key="13">
    <source>
        <dbReference type="ARBA" id="ARBA00029673"/>
    </source>
</evidence>
<dbReference type="InterPro" id="IPR015797">
    <property type="entry name" value="NUDIX_hydrolase-like_dom_sf"/>
</dbReference>
<evidence type="ECO:0000256" key="17">
    <source>
        <dbReference type="ARBA" id="ARBA00032071"/>
    </source>
</evidence>
<proteinExistence type="inferred from homology"/>
<organism evidence="23 24">
    <name type="scientific">Candidatus Campbellbacteria bacterium RIFCSPLOWO2_01_FULL_34_15</name>
    <dbReference type="NCBI Taxonomy" id="1797579"/>
    <lineage>
        <taxon>Bacteria</taxon>
        <taxon>Candidatus Campbelliibacteriota</taxon>
    </lineage>
</organism>
<comment type="catalytic activity">
    <reaction evidence="18">
        <text>N(6)-methyl-ATP + H2O = N(6)-methyl-AMP + diphosphate + H(+)</text>
        <dbReference type="Rhea" id="RHEA:67608"/>
        <dbReference type="ChEBI" id="CHEBI:15377"/>
        <dbReference type="ChEBI" id="CHEBI:15378"/>
        <dbReference type="ChEBI" id="CHEBI:33019"/>
        <dbReference type="ChEBI" id="CHEBI:144842"/>
        <dbReference type="ChEBI" id="CHEBI:172873"/>
    </reaction>
    <physiologicalReaction direction="left-to-right" evidence="18">
        <dbReference type="Rhea" id="RHEA:67609"/>
    </physiologicalReaction>
</comment>
<evidence type="ECO:0000313" key="24">
    <source>
        <dbReference type="Proteomes" id="UP000176865"/>
    </source>
</evidence>
<evidence type="ECO:0000256" key="15">
    <source>
        <dbReference type="ARBA" id="ARBA00030682"/>
    </source>
</evidence>
<comment type="catalytic activity">
    <reaction evidence="20">
        <text>N(6)-methyl-dATP + H2O = N(6)-methyl-dAMP + diphosphate + H(+)</text>
        <dbReference type="Rhea" id="RHEA:67604"/>
        <dbReference type="ChEBI" id="CHEBI:15377"/>
        <dbReference type="ChEBI" id="CHEBI:15378"/>
        <dbReference type="ChEBI" id="CHEBI:33019"/>
        <dbReference type="ChEBI" id="CHEBI:169976"/>
        <dbReference type="ChEBI" id="CHEBI:172872"/>
    </reaction>
    <physiologicalReaction direction="left-to-right" evidence="20">
        <dbReference type="Rhea" id="RHEA:67605"/>
    </physiologicalReaction>
</comment>
<dbReference type="PANTHER" id="PTHR43758">
    <property type="entry name" value="7,8-DIHYDRO-8-OXOGUANINE TRIPHOSPHATASE"/>
    <property type="match status" value="1"/>
</dbReference>
<dbReference type="Pfam" id="PF00293">
    <property type="entry name" value="NUDIX"/>
    <property type="match status" value="1"/>
</dbReference>
<dbReference type="GO" id="GO:0008828">
    <property type="term" value="F:dATP diphosphatase activity"/>
    <property type="evidence" value="ECO:0007669"/>
    <property type="project" value="UniProtKB-EC"/>
</dbReference>
<evidence type="ECO:0000256" key="19">
    <source>
        <dbReference type="ARBA" id="ARBA00048894"/>
    </source>
</evidence>
<evidence type="ECO:0000256" key="7">
    <source>
        <dbReference type="ARBA" id="ARBA00024448"/>
    </source>
</evidence>
<dbReference type="GO" id="GO:0042262">
    <property type="term" value="P:DNA protection"/>
    <property type="evidence" value="ECO:0007669"/>
    <property type="project" value="InterPro"/>
</dbReference>